<dbReference type="InterPro" id="IPR013766">
    <property type="entry name" value="Thioredoxin_domain"/>
</dbReference>
<dbReference type="OrthoDB" id="117402at2"/>
<dbReference type="HOGENOM" id="CLU_000288_47_1_9"/>
<dbReference type="AlphaFoldDB" id="A0A075LFY3"/>
<evidence type="ECO:0000256" key="4">
    <source>
        <dbReference type="ARBA" id="ARBA00023157"/>
    </source>
</evidence>
<comment type="similarity">
    <text evidence="1">Belongs to the thioredoxin family. DsbA subfamily.</text>
</comment>
<evidence type="ECO:0000313" key="9">
    <source>
        <dbReference type="EMBL" id="SEN75451.1"/>
    </source>
</evidence>
<proteinExistence type="inferred from homology"/>
<name>A0A075LFY3_9BACI</name>
<evidence type="ECO:0000256" key="3">
    <source>
        <dbReference type="ARBA" id="ARBA00023002"/>
    </source>
</evidence>
<evidence type="ECO:0000313" key="8">
    <source>
        <dbReference type="EMBL" id="AIF65329.1"/>
    </source>
</evidence>
<dbReference type="PANTHER" id="PTHR13887:SF14">
    <property type="entry name" value="DISULFIDE BOND FORMATION PROTEIN D"/>
    <property type="match status" value="1"/>
</dbReference>
<evidence type="ECO:0000313" key="10">
    <source>
        <dbReference type="Proteomes" id="UP000027980"/>
    </source>
</evidence>
<sequence>MAKKKKSAGNTSGAASKASKVIVWVVLAIVLLVVALVLINNYTGSSSDEAQDIDYSSQPFLGDENAPVKIVEFGDYKCIHCQEFHDNNFPVIDQELIQTGKASFYFMNMPIINADSEKGAKFSEAVYQVLGDDGFWKFHDVLFAEDLNTSFSDDFLMDKLREVVSAEEAEEVLQVYQNNGTDDAVSTDKELADELGVQGTPTIFVNGKLFEGQDMNDLIDMVDEETQEAN</sequence>
<reference evidence="8 10" key="1">
    <citation type="submission" date="2014-07" db="EMBL/GenBank/DDBJ databases">
        <title>Complete genome sequence of a moderately halophilic bacterium Terribacillus aidingensis MP602, isolated from Cryptomeria fortunei in Tianmu mountain in China.</title>
        <authorList>
            <person name="Wang Y."/>
            <person name="Lu P."/>
            <person name="Zhang L."/>
        </authorList>
    </citation>
    <scope>NUCLEOTIDE SEQUENCE [LARGE SCALE GENOMIC DNA]</scope>
    <source>
        <strain evidence="8 10">MP602</strain>
    </source>
</reference>
<protein>
    <submittedName>
        <fullName evidence="9">Protein-disulfide isomerase</fullName>
    </submittedName>
</protein>
<keyword evidence="6" id="KW-0812">Transmembrane</keyword>
<feature type="transmembrane region" description="Helical" evidence="6">
    <location>
        <begin position="21"/>
        <end position="39"/>
    </location>
</feature>
<dbReference type="InterPro" id="IPR012336">
    <property type="entry name" value="Thioredoxin-like_fold"/>
</dbReference>
<accession>A0AAX2EHY2</accession>
<evidence type="ECO:0000256" key="5">
    <source>
        <dbReference type="ARBA" id="ARBA00023284"/>
    </source>
</evidence>
<gene>
    <name evidence="8" type="ORF">GZ22_00775</name>
    <name evidence="9" type="ORF">SAMN04489762_2758</name>
</gene>
<dbReference type="Proteomes" id="UP000199735">
    <property type="component" value="Unassembled WGS sequence"/>
</dbReference>
<keyword evidence="3" id="KW-0560">Oxidoreductase</keyword>
<dbReference type="Pfam" id="PF13462">
    <property type="entry name" value="Thioredoxin_4"/>
    <property type="match status" value="1"/>
</dbReference>
<dbReference type="RefSeq" id="WP_038557738.1">
    <property type="nucleotide sequence ID" value="NZ_CP008876.1"/>
</dbReference>
<reference evidence="9 11" key="2">
    <citation type="submission" date="2016-10" db="EMBL/GenBank/DDBJ databases">
        <authorList>
            <person name="Varghese N."/>
            <person name="Submissions S."/>
        </authorList>
    </citation>
    <scope>NUCLEOTIDE SEQUENCE [LARGE SCALE GENOMIC DNA]</scope>
    <source>
        <strain evidence="9 11">DSM 21619</strain>
    </source>
</reference>
<dbReference type="EMBL" id="CP008876">
    <property type="protein sequence ID" value="AIF65329.1"/>
    <property type="molecule type" value="Genomic_DNA"/>
</dbReference>
<evidence type="ECO:0000313" key="11">
    <source>
        <dbReference type="Proteomes" id="UP000199735"/>
    </source>
</evidence>
<dbReference type="GO" id="GO:0016491">
    <property type="term" value="F:oxidoreductase activity"/>
    <property type="evidence" value="ECO:0007669"/>
    <property type="project" value="UniProtKB-KW"/>
</dbReference>
<dbReference type="KEGG" id="tap:GZ22_00775"/>
<keyword evidence="9" id="KW-0413">Isomerase</keyword>
<evidence type="ECO:0000259" key="7">
    <source>
        <dbReference type="PROSITE" id="PS51352"/>
    </source>
</evidence>
<dbReference type="EMBL" id="FOCD01000003">
    <property type="protein sequence ID" value="SEN75451.1"/>
    <property type="molecule type" value="Genomic_DNA"/>
</dbReference>
<dbReference type="PROSITE" id="PS51352">
    <property type="entry name" value="THIOREDOXIN_2"/>
    <property type="match status" value="1"/>
</dbReference>
<dbReference type="InterPro" id="IPR036249">
    <property type="entry name" value="Thioredoxin-like_sf"/>
</dbReference>
<keyword evidence="4" id="KW-1015">Disulfide bond</keyword>
<organism evidence="8 10">
    <name type="scientific">Terribacillus saccharophilus</name>
    <dbReference type="NCBI Taxonomy" id="361277"/>
    <lineage>
        <taxon>Bacteria</taxon>
        <taxon>Bacillati</taxon>
        <taxon>Bacillota</taxon>
        <taxon>Bacilli</taxon>
        <taxon>Bacillales</taxon>
        <taxon>Bacillaceae</taxon>
        <taxon>Terribacillus</taxon>
    </lineage>
</organism>
<keyword evidence="6" id="KW-1133">Transmembrane helix</keyword>
<dbReference type="Proteomes" id="UP000027980">
    <property type="component" value="Chromosome"/>
</dbReference>
<keyword evidence="6" id="KW-0472">Membrane</keyword>
<dbReference type="GeneID" id="34222556"/>
<dbReference type="Gene3D" id="3.40.30.10">
    <property type="entry name" value="Glutaredoxin"/>
    <property type="match status" value="1"/>
</dbReference>
<evidence type="ECO:0000256" key="2">
    <source>
        <dbReference type="ARBA" id="ARBA00022729"/>
    </source>
</evidence>
<dbReference type="PANTHER" id="PTHR13887">
    <property type="entry name" value="GLUTATHIONE S-TRANSFERASE KAPPA"/>
    <property type="match status" value="1"/>
</dbReference>
<feature type="domain" description="Thioredoxin" evidence="7">
    <location>
        <begin position="27"/>
        <end position="227"/>
    </location>
</feature>
<keyword evidence="5" id="KW-0676">Redox-active center</keyword>
<evidence type="ECO:0000256" key="6">
    <source>
        <dbReference type="SAM" id="Phobius"/>
    </source>
</evidence>
<accession>A0A075LFY3</accession>
<keyword evidence="2" id="KW-0732">Signal</keyword>
<dbReference type="SUPFAM" id="SSF52833">
    <property type="entry name" value="Thioredoxin-like"/>
    <property type="match status" value="1"/>
</dbReference>
<dbReference type="GO" id="GO:0016853">
    <property type="term" value="F:isomerase activity"/>
    <property type="evidence" value="ECO:0007669"/>
    <property type="project" value="UniProtKB-KW"/>
</dbReference>
<evidence type="ECO:0000256" key="1">
    <source>
        <dbReference type="ARBA" id="ARBA00005791"/>
    </source>
</evidence>